<organism evidence="1">
    <name type="scientific">marine metagenome</name>
    <dbReference type="NCBI Taxonomy" id="408172"/>
    <lineage>
        <taxon>unclassified sequences</taxon>
        <taxon>metagenomes</taxon>
        <taxon>ecological metagenomes</taxon>
    </lineage>
</organism>
<dbReference type="InterPro" id="IPR014710">
    <property type="entry name" value="RmlC-like_jellyroll"/>
</dbReference>
<sequence>MSSTLTNAMHTDAPDTRARFYDPENFFAFQWPAVPRRQFLAERDEAFATATATSEILLDISEALGTTYPATTPLLLARYLRVRSGEKINLTRRASAEVLYVLRGHGRSTGFGEMIDWMAGDALCF</sequence>
<feature type="non-terminal residue" evidence="1">
    <location>
        <position position="125"/>
    </location>
</feature>
<protein>
    <submittedName>
        <fullName evidence="1">Uncharacterized protein</fullName>
    </submittedName>
</protein>
<name>A0A383BDB8_9ZZZZ</name>
<dbReference type="SUPFAM" id="SSF51182">
    <property type="entry name" value="RmlC-like cupins"/>
    <property type="match status" value="1"/>
</dbReference>
<accession>A0A383BDB8</accession>
<gene>
    <name evidence="1" type="ORF">METZ01_LOCUS470644</name>
</gene>
<dbReference type="InterPro" id="IPR011051">
    <property type="entry name" value="RmlC_Cupin_sf"/>
</dbReference>
<dbReference type="AlphaFoldDB" id="A0A383BDB8"/>
<proteinExistence type="predicted"/>
<evidence type="ECO:0000313" key="1">
    <source>
        <dbReference type="EMBL" id="SVE17790.1"/>
    </source>
</evidence>
<reference evidence="1" key="1">
    <citation type="submission" date="2018-05" db="EMBL/GenBank/DDBJ databases">
        <authorList>
            <person name="Lanie J.A."/>
            <person name="Ng W.-L."/>
            <person name="Kazmierczak K.M."/>
            <person name="Andrzejewski T.M."/>
            <person name="Davidsen T.M."/>
            <person name="Wayne K.J."/>
            <person name="Tettelin H."/>
            <person name="Glass J.I."/>
            <person name="Rusch D."/>
            <person name="Podicherti R."/>
            <person name="Tsui H.-C.T."/>
            <person name="Winkler M.E."/>
        </authorList>
    </citation>
    <scope>NUCLEOTIDE SEQUENCE</scope>
</reference>
<dbReference type="EMBL" id="UINC01199391">
    <property type="protein sequence ID" value="SVE17790.1"/>
    <property type="molecule type" value="Genomic_DNA"/>
</dbReference>
<dbReference type="Gene3D" id="2.60.120.10">
    <property type="entry name" value="Jelly Rolls"/>
    <property type="match status" value="1"/>
</dbReference>